<feature type="transmembrane region" description="Helical" evidence="5">
    <location>
        <begin position="75"/>
        <end position="99"/>
    </location>
</feature>
<feature type="transmembrane region" description="Helical" evidence="5">
    <location>
        <begin position="355"/>
        <end position="373"/>
    </location>
</feature>
<keyword evidence="3 5" id="KW-1133">Transmembrane helix</keyword>
<keyword evidence="8" id="KW-1185">Reference proteome</keyword>
<gene>
    <name evidence="7" type="ORF">SmJEL517_g03671</name>
</gene>
<keyword evidence="4 5" id="KW-0472">Membrane</keyword>
<name>A0A507C5V2_9FUNG</name>
<dbReference type="Pfam" id="PF03124">
    <property type="entry name" value="EXS"/>
    <property type="match status" value="1"/>
</dbReference>
<evidence type="ECO:0000256" key="3">
    <source>
        <dbReference type="ARBA" id="ARBA00022989"/>
    </source>
</evidence>
<organism evidence="7 8">
    <name type="scientific">Synchytrium microbalum</name>
    <dbReference type="NCBI Taxonomy" id="1806994"/>
    <lineage>
        <taxon>Eukaryota</taxon>
        <taxon>Fungi</taxon>
        <taxon>Fungi incertae sedis</taxon>
        <taxon>Chytridiomycota</taxon>
        <taxon>Chytridiomycota incertae sedis</taxon>
        <taxon>Chytridiomycetes</taxon>
        <taxon>Synchytriales</taxon>
        <taxon>Synchytriaceae</taxon>
        <taxon>Synchytrium</taxon>
    </lineage>
</organism>
<dbReference type="Proteomes" id="UP000319731">
    <property type="component" value="Unassembled WGS sequence"/>
</dbReference>
<evidence type="ECO:0000256" key="5">
    <source>
        <dbReference type="SAM" id="Phobius"/>
    </source>
</evidence>
<dbReference type="InterPro" id="IPR004342">
    <property type="entry name" value="EXS_C"/>
</dbReference>
<feature type="transmembrane region" description="Helical" evidence="5">
    <location>
        <begin position="173"/>
        <end position="193"/>
    </location>
</feature>
<feature type="transmembrane region" description="Helical" evidence="5">
    <location>
        <begin position="46"/>
        <end position="69"/>
    </location>
</feature>
<keyword evidence="2 5" id="KW-0812">Transmembrane</keyword>
<dbReference type="EMBL" id="QEAO01000020">
    <property type="protein sequence ID" value="TPX33454.1"/>
    <property type="molecule type" value="Genomic_DNA"/>
</dbReference>
<dbReference type="STRING" id="1806994.A0A507C5V2"/>
<feature type="domain" description="EXS" evidence="6">
    <location>
        <begin position="308"/>
        <end position="538"/>
    </location>
</feature>
<dbReference type="GO" id="GO:0016020">
    <property type="term" value="C:membrane"/>
    <property type="evidence" value="ECO:0007669"/>
    <property type="project" value="UniProtKB-SubCell"/>
</dbReference>
<protein>
    <recommendedName>
        <fullName evidence="6">EXS domain-containing protein</fullName>
    </recommendedName>
</protein>
<evidence type="ECO:0000259" key="6">
    <source>
        <dbReference type="PROSITE" id="PS51380"/>
    </source>
</evidence>
<evidence type="ECO:0000313" key="7">
    <source>
        <dbReference type="EMBL" id="TPX33454.1"/>
    </source>
</evidence>
<dbReference type="PANTHER" id="PTHR10783">
    <property type="entry name" value="XENOTROPIC AND POLYTROPIC RETROVIRUS RECEPTOR 1-RELATED"/>
    <property type="match status" value="1"/>
</dbReference>
<dbReference type="GO" id="GO:0005737">
    <property type="term" value="C:cytoplasm"/>
    <property type="evidence" value="ECO:0007669"/>
    <property type="project" value="TreeGrafter"/>
</dbReference>
<accession>A0A507C5V2</accession>
<dbReference type="RefSeq" id="XP_031024429.1">
    <property type="nucleotide sequence ID" value="XM_031169599.1"/>
</dbReference>
<feature type="transmembrane region" description="Helical" evidence="5">
    <location>
        <begin position="205"/>
        <end position="225"/>
    </location>
</feature>
<dbReference type="OrthoDB" id="2159384at2759"/>
<evidence type="ECO:0000313" key="8">
    <source>
        <dbReference type="Proteomes" id="UP000319731"/>
    </source>
</evidence>
<feature type="transmembrane region" description="Helical" evidence="5">
    <location>
        <begin position="399"/>
        <end position="420"/>
    </location>
</feature>
<evidence type="ECO:0000256" key="2">
    <source>
        <dbReference type="ARBA" id="ARBA00022692"/>
    </source>
</evidence>
<evidence type="ECO:0000256" key="1">
    <source>
        <dbReference type="ARBA" id="ARBA00004141"/>
    </source>
</evidence>
<evidence type="ECO:0000256" key="4">
    <source>
        <dbReference type="ARBA" id="ARBA00023136"/>
    </source>
</evidence>
<reference evidence="7 8" key="1">
    <citation type="journal article" date="2019" name="Sci. Rep.">
        <title>Comparative genomics of chytrid fungi reveal insights into the obligate biotrophic and pathogenic lifestyle of Synchytrium endobioticum.</title>
        <authorList>
            <person name="van de Vossenberg B.T.L.H."/>
            <person name="Warris S."/>
            <person name="Nguyen H.D.T."/>
            <person name="van Gent-Pelzer M.P.E."/>
            <person name="Joly D.L."/>
            <person name="van de Geest H.C."/>
            <person name="Bonants P.J.M."/>
            <person name="Smith D.S."/>
            <person name="Levesque C.A."/>
            <person name="van der Lee T.A.J."/>
        </authorList>
    </citation>
    <scope>NUCLEOTIDE SEQUENCE [LARGE SCALE GENOMIC DNA]</scope>
    <source>
        <strain evidence="7 8">JEL517</strain>
    </source>
</reference>
<dbReference type="PROSITE" id="PS51380">
    <property type="entry name" value="EXS"/>
    <property type="match status" value="1"/>
</dbReference>
<proteinExistence type="predicted"/>
<dbReference type="GeneID" id="42004896"/>
<comment type="subcellular location">
    <subcellularLocation>
        <location evidence="1">Membrane</location>
        <topology evidence="1">Multi-pass membrane protein</topology>
    </subcellularLocation>
</comment>
<dbReference type="PANTHER" id="PTHR10783:SF46">
    <property type="entry name" value="PROTEIN ERD1 HOMOLOG 2"/>
    <property type="match status" value="1"/>
</dbReference>
<comment type="caution">
    <text evidence="7">The sequence shown here is derived from an EMBL/GenBank/DDBJ whole genome shotgun (WGS) entry which is preliminary data.</text>
</comment>
<sequence length="538" mass="59365">MTNTLNGKSPPPSSARPSASAAAASAITFIFTNGVPARFRMASRIALVVVTLIVIYAAYHSLGTAFSYIRELPLYFHVLLLINLGLWCGATNIHILSVFGIDAAVLLETGAGGPTQALDKISLAMSSSPPYTPLSPTASPNNLPFSDNNIDDGKAVSGPLLAQQTGWIPRDMYTLALIISCVTVLSLAAFGGAASRWGEPAAERVAAATYALILILTFLPFDTLYRNLRVKFLRSLRRIAFGTLYSEVPFCDVILADILTSYSRVFGDLQIVFWTLVMPDEEIVPAARAGHPGDKTGTAVTVVAPTSILGSWTDLVAPILISGPFLFRLRQCISEYNLASEPAAKNRHLANAGKYLSAIPVIMSSFMINWLRMSYRGAAFSSSGLSAEELLKAEWKLDFAVGIWVFFSIVNSLFSIYWDLIMDWSLFRRRHRHLPAFPRFLRPILHFKHPVAYYVAVVINVMLRLCWTIKVPLFFALVDATVKPSAPGVRPEEEQIPMLLGVDLALKVAEVLRRWLWVFFRIERELVSKGYSQMEDTP</sequence>
<dbReference type="AlphaFoldDB" id="A0A507C5V2"/>